<keyword evidence="1" id="KW-0472">Membrane</keyword>
<dbReference type="Proteomes" id="UP000050791">
    <property type="component" value="Unassembled WGS sequence"/>
</dbReference>
<proteinExistence type="predicted"/>
<evidence type="ECO:0000256" key="1">
    <source>
        <dbReference type="SAM" id="Phobius"/>
    </source>
</evidence>
<sequence>MQKGGASPYLLGISHFPALKCLVSRKGLKCMLLSAAVGGAVISVLYYWFKSSSSSKASTLHSEVVGDLDDLDVLDTNVADYYSQTKLSSIRSARSVFSRTSNLSENRLTLSRSRKSSLPCTANDSDVDGSCSG</sequence>
<dbReference type="AlphaFoldDB" id="A0AA85BTW5"/>
<name>A0AA85BTW5_9TREM</name>
<dbReference type="WBParaSite" id="SMTH1_79260.1">
    <property type="protein sequence ID" value="SMTH1_79260.1"/>
    <property type="gene ID" value="SMTH1_79260"/>
</dbReference>
<reference evidence="3" key="1">
    <citation type="submission" date="2023-11" db="UniProtKB">
        <authorList>
            <consortium name="WormBaseParasite"/>
        </authorList>
    </citation>
    <scope>IDENTIFICATION</scope>
</reference>
<protein>
    <submittedName>
        <fullName evidence="3">Uncharacterized protein</fullName>
    </submittedName>
</protein>
<evidence type="ECO:0000313" key="3">
    <source>
        <dbReference type="WBParaSite" id="SMTH1_79260.1"/>
    </source>
</evidence>
<accession>A0AA85BTW5</accession>
<evidence type="ECO:0000313" key="2">
    <source>
        <dbReference type="Proteomes" id="UP000050791"/>
    </source>
</evidence>
<keyword evidence="1" id="KW-0812">Transmembrane</keyword>
<feature type="transmembrane region" description="Helical" evidence="1">
    <location>
        <begin position="30"/>
        <end position="49"/>
    </location>
</feature>
<organism evidence="2 3">
    <name type="scientific">Schistosoma mattheei</name>
    <dbReference type="NCBI Taxonomy" id="31246"/>
    <lineage>
        <taxon>Eukaryota</taxon>
        <taxon>Metazoa</taxon>
        <taxon>Spiralia</taxon>
        <taxon>Lophotrochozoa</taxon>
        <taxon>Platyhelminthes</taxon>
        <taxon>Trematoda</taxon>
        <taxon>Digenea</taxon>
        <taxon>Strigeidida</taxon>
        <taxon>Schistosomatoidea</taxon>
        <taxon>Schistosomatidae</taxon>
        <taxon>Schistosoma</taxon>
    </lineage>
</organism>
<keyword evidence="1" id="KW-1133">Transmembrane helix</keyword>